<dbReference type="InterPro" id="IPR004323">
    <property type="entry name" value="Ion_tolerance_CutA"/>
</dbReference>
<dbReference type="PANTHER" id="PTHR23419:SF8">
    <property type="entry name" value="FI09726P"/>
    <property type="match status" value="1"/>
</dbReference>
<proteinExistence type="inferred from homology"/>
<dbReference type="InterPro" id="IPR015867">
    <property type="entry name" value="N-reg_PII/ATP_PRibTrfase_C"/>
</dbReference>
<dbReference type="InterPro" id="IPR011322">
    <property type="entry name" value="N-reg_PII-like_a/b"/>
</dbReference>
<evidence type="ECO:0000313" key="2">
    <source>
        <dbReference type="EMBL" id="SEJ16995.1"/>
    </source>
</evidence>
<dbReference type="EMBL" id="FNYC01000005">
    <property type="protein sequence ID" value="SEJ16995.1"/>
    <property type="molecule type" value="Genomic_DNA"/>
</dbReference>
<dbReference type="SUPFAM" id="SSF54913">
    <property type="entry name" value="GlnB-like"/>
    <property type="match status" value="1"/>
</dbReference>
<dbReference type="Gene3D" id="3.30.70.120">
    <property type="match status" value="1"/>
</dbReference>
<dbReference type="OrthoDB" id="37622at2"/>
<evidence type="ECO:0000256" key="1">
    <source>
        <dbReference type="ARBA" id="ARBA00010169"/>
    </source>
</evidence>
<protein>
    <submittedName>
        <fullName evidence="2">Divalent cation tolerance protein</fullName>
    </submittedName>
</protein>
<evidence type="ECO:0000313" key="3">
    <source>
        <dbReference type="Proteomes" id="UP000199420"/>
    </source>
</evidence>
<dbReference type="GO" id="GO:0005507">
    <property type="term" value="F:copper ion binding"/>
    <property type="evidence" value="ECO:0007669"/>
    <property type="project" value="TreeGrafter"/>
</dbReference>
<keyword evidence="3" id="KW-1185">Reference proteome</keyword>
<comment type="similarity">
    <text evidence="1">Belongs to the CutA family.</text>
</comment>
<organism evidence="2 3">
    <name type="scientific">Frateuria terrea</name>
    <dbReference type="NCBI Taxonomy" id="529704"/>
    <lineage>
        <taxon>Bacteria</taxon>
        <taxon>Pseudomonadati</taxon>
        <taxon>Pseudomonadota</taxon>
        <taxon>Gammaproteobacteria</taxon>
        <taxon>Lysobacterales</taxon>
        <taxon>Rhodanobacteraceae</taxon>
        <taxon>Frateuria</taxon>
    </lineage>
</organism>
<dbReference type="RefSeq" id="WP_091337607.1">
    <property type="nucleotide sequence ID" value="NZ_FNYC01000005.1"/>
</dbReference>
<dbReference type="AlphaFoldDB" id="A0A1H6WXB9"/>
<name>A0A1H6WXB9_9GAMM</name>
<accession>A0A1H6WXB9</accession>
<dbReference type="Proteomes" id="UP000199420">
    <property type="component" value="Unassembled WGS sequence"/>
</dbReference>
<dbReference type="PANTHER" id="PTHR23419">
    <property type="entry name" value="DIVALENT CATION TOLERANCE CUTA-RELATED"/>
    <property type="match status" value="1"/>
</dbReference>
<sequence length="114" mass="12656">MADTDPVLLCYCTCPDEGSARHIAETLVADRLAACVNRLPGIASTYRWRGDVTTDSEHLLLIKTTATRFEALRTRLLALHPYDLPELIAVPVEHAHAPYLAWVREATDDAPQDC</sequence>
<dbReference type="GO" id="GO:0010038">
    <property type="term" value="P:response to metal ion"/>
    <property type="evidence" value="ECO:0007669"/>
    <property type="project" value="InterPro"/>
</dbReference>
<dbReference type="STRING" id="529704.SAMN02927913_2594"/>
<reference evidence="2 3" key="1">
    <citation type="submission" date="2016-10" db="EMBL/GenBank/DDBJ databases">
        <authorList>
            <person name="de Groot N.N."/>
        </authorList>
    </citation>
    <scope>NUCLEOTIDE SEQUENCE [LARGE SCALE GENOMIC DNA]</scope>
    <source>
        <strain evidence="2 3">DSM 26515</strain>
    </source>
</reference>
<dbReference type="Pfam" id="PF03091">
    <property type="entry name" value="CutA1"/>
    <property type="match status" value="1"/>
</dbReference>
<gene>
    <name evidence="2" type="ORF">SAMN04487997_2617</name>
</gene>